<name>A0A1T4P9N9_9ACTN</name>
<evidence type="ECO:0000256" key="1">
    <source>
        <dbReference type="SAM" id="Phobius"/>
    </source>
</evidence>
<proteinExistence type="predicted"/>
<keyword evidence="3" id="KW-1185">Reference proteome</keyword>
<gene>
    <name evidence="2" type="ORF">SAMN02745673_01691</name>
</gene>
<dbReference type="AlphaFoldDB" id="A0A1T4P9N9"/>
<reference evidence="2 3" key="1">
    <citation type="submission" date="2017-02" db="EMBL/GenBank/DDBJ databases">
        <authorList>
            <person name="Peterson S.W."/>
        </authorList>
    </citation>
    <scope>NUCLEOTIDE SEQUENCE [LARGE SCALE GENOMIC DNA]</scope>
    <source>
        <strain evidence="2 3">DSM 45154</strain>
    </source>
</reference>
<evidence type="ECO:0000313" key="2">
    <source>
        <dbReference type="EMBL" id="SJZ88253.1"/>
    </source>
</evidence>
<feature type="transmembrane region" description="Helical" evidence="1">
    <location>
        <begin position="16"/>
        <end position="35"/>
    </location>
</feature>
<dbReference type="Proteomes" id="UP000190637">
    <property type="component" value="Unassembled WGS sequence"/>
</dbReference>
<keyword evidence="1" id="KW-1133">Transmembrane helix</keyword>
<evidence type="ECO:0000313" key="3">
    <source>
        <dbReference type="Proteomes" id="UP000190637"/>
    </source>
</evidence>
<keyword evidence="1" id="KW-0812">Transmembrane</keyword>
<protein>
    <submittedName>
        <fullName evidence="2">Uncharacterized protein</fullName>
    </submittedName>
</protein>
<accession>A0A1T4P9N9</accession>
<sequence length="70" mass="7223">MGSAEKTENPMEHVPIVIAGVVSLAVIFLVGFIVARLSRKPATVRSIASIITAVAILCGAIPAIVTAFYG</sequence>
<dbReference type="EMBL" id="FUWS01000004">
    <property type="protein sequence ID" value="SJZ88253.1"/>
    <property type="molecule type" value="Genomic_DNA"/>
</dbReference>
<organism evidence="2 3">
    <name type="scientific">Marinactinospora thermotolerans DSM 45154</name>
    <dbReference type="NCBI Taxonomy" id="1122192"/>
    <lineage>
        <taxon>Bacteria</taxon>
        <taxon>Bacillati</taxon>
        <taxon>Actinomycetota</taxon>
        <taxon>Actinomycetes</taxon>
        <taxon>Streptosporangiales</taxon>
        <taxon>Nocardiopsidaceae</taxon>
        <taxon>Marinactinospora</taxon>
    </lineage>
</organism>
<feature type="transmembrane region" description="Helical" evidence="1">
    <location>
        <begin position="47"/>
        <end position="69"/>
    </location>
</feature>
<keyword evidence="1" id="KW-0472">Membrane</keyword>